<dbReference type="CDD" id="cd07012">
    <property type="entry name" value="PBP2_Bug_TTT"/>
    <property type="match status" value="1"/>
</dbReference>
<protein>
    <recommendedName>
        <fullName evidence="5">Tripartite tricarboxylate transporter substrate binding protein</fullName>
    </recommendedName>
</protein>
<dbReference type="SUPFAM" id="SSF53850">
    <property type="entry name" value="Periplasmic binding protein-like II"/>
    <property type="match status" value="1"/>
</dbReference>
<evidence type="ECO:0000313" key="4">
    <source>
        <dbReference type="Proteomes" id="UP000672657"/>
    </source>
</evidence>
<evidence type="ECO:0000256" key="1">
    <source>
        <dbReference type="ARBA" id="ARBA00006987"/>
    </source>
</evidence>
<dbReference type="PIRSF" id="PIRSF017082">
    <property type="entry name" value="YflP"/>
    <property type="match status" value="1"/>
</dbReference>
<dbReference type="Pfam" id="PF03401">
    <property type="entry name" value="TctC"/>
    <property type="match status" value="1"/>
</dbReference>
<dbReference type="Gene3D" id="3.40.190.10">
    <property type="entry name" value="Periplasmic binding protein-like II"/>
    <property type="match status" value="1"/>
</dbReference>
<evidence type="ECO:0000256" key="2">
    <source>
        <dbReference type="SAM" id="SignalP"/>
    </source>
</evidence>
<organism evidence="3 4">
    <name type="scientific">Cupriavidus numazuensis</name>
    <dbReference type="NCBI Taxonomy" id="221992"/>
    <lineage>
        <taxon>Bacteria</taxon>
        <taxon>Pseudomonadati</taxon>
        <taxon>Pseudomonadota</taxon>
        <taxon>Betaproteobacteria</taxon>
        <taxon>Burkholderiales</taxon>
        <taxon>Burkholderiaceae</taxon>
        <taxon>Cupriavidus</taxon>
    </lineage>
</organism>
<keyword evidence="4" id="KW-1185">Reference proteome</keyword>
<dbReference type="Proteomes" id="UP000672657">
    <property type="component" value="Unassembled WGS sequence"/>
</dbReference>
<dbReference type="PANTHER" id="PTHR42928">
    <property type="entry name" value="TRICARBOXYLATE-BINDING PROTEIN"/>
    <property type="match status" value="1"/>
</dbReference>
<name>A0ABM8TRQ0_9BURK</name>
<evidence type="ECO:0008006" key="5">
    <source>
        <dbReference type="Google" id="ProtNLM"/>
    </source>
</evidence>
<keyword evidence="2" id="KW-0732">Signal</keyword>
<dbReference type="Gene3D" id="3.40.190.150">
    <property type="entry name" value="Bordetella uptake gene, domain 1"/>
    <property type="match status" value="1"/>
</dbReference>
<reference evidence="3 4" key="1">
    <citation type="submission" date="2021-03" db="EMBL/GenBank/DDBJ databases">
        <authorList>
            <person name="Peeters C."/>
        </authorList>
    </citation>
    <scope>NUCLEOTIDE SEQUENCE [LARGE SCALE GENOMIC DNA]</scope>
    <source>
        <strain evidence="3 4">LMG 26411</strain>
    </source>
</reference>
<gene>
    <name evidence="3" type="ORF">LMG26411_06303</name>
</gene>
<dbReference type="InterPro" id="IPR042100">
    <property type="entry name" value="Bug_dom1"/>
</dbReference>
<feature type="signal peptide" evidence="2">
    <location>
        <begin position="1"/>
        <end position="26"/>
    </location>
</feature>
<comment type="similarity">
    <text evidence="1">Belongs to the UPF0065 (bug) family.</text>
</comment>
<dbReference type="PANTHER" id="PTHR42928:SF5">
    <property type="entry name" value="BLR1237 PROTEIN"/>
    <property type="match status" value="1"/>
</dbReference>
<dbReference type="EMBL" id="CAJPVI010000051">
    <property type="protein sequence ID" value="CAG2158923.1"/>
    <property type="molecule type" value="Genomic_DNA"/>
</dbReference>
<evidence type="ECO:0000313" key="3">
    <source>
        <dbReference type="EMBL" id="CAG2158923.1"/>
    </source>
</evidence>
<feature type="chain" id="PRO_5046691456" description="Tripartite tricarboxylate transporter substrate binding protein" evidence="2">
    <location>
        <begin position="27"/>
        <end position="326"/>
    </location>
</feature>
<dbReference type="RefSeq" id="WP_211957135.1">
    <property type="nucleotide sequence ID" value="NZ_CAJPVI010000051.1"/>
</dbReference>
<sequence length="326" mass="34231">MLITRRRLLGLVSATTLSAITRIAQADEFPSRPITLIVQAAPGGASDLVARLMAEKLTANLGAPIVIENVPAAGGNVAVQRVIHSRPDGYTLLVCGSKSAIAESLFKSHPFNLSKDLAQVSPIGGADLALVVNIESHLKNVQDLVREIKSRPGKVTVGVGDTIGGIQHLGAELLKSSIQGDFLIVPYGTLSKLAVAVRGGEVDAAFELMPGIVPLVQQGVFRALATTGSQRVADFPHVPTIAEAGFPKAELTTISLLAAPAGTPMDVIARLNGAMAQVLAQPDFQKALRVRGAKAAVAMKPAQTQRMMDADIEKWRSIVRLANVSL</sequence>
<proteinExistence type="inferred from homology"/>
<dbReference type="InterPro" id="IPR005064">
    <property type="entry name" value="BUG"/>
</dbReference>
<comment type="caution">
    <text evidence="3">The sequence shown here is derived from an EMBL/GenBank/DDBJ whole genome shotgun (WGS) entry which is preliminary data.</text>
</comment>
<accession>A0ABM8TRQ0</accession>